<keyword evidence="1" id="KW-0689">Ribosomal protein</keyword>
<name>A0A5A7QIU3_STRAF</name>
<gene>
    <name evidence="1" type="ORF">STAS_22220</name>
</gene>
<dbReference type="GO" id="GO:0005840">
    <property type="term" value="C:ribosome"/>
    <property type="evidence" value="ECO:0007669"/>
    <property type="project" value="UniProtKB-KW"/>
</dbReference>
<accession>A0A5A7QIU3</accession>
<dbReference type="Proteomes" id="UP000325081">
    <property type="component" value="Unassembled WGS sequence"/>
</dbReference>
<reference evidence="2" key="1">
    <citation type="journal article" date="2019" name="Curr. Biol.">
        <title>Genome Sequence of Striga asiatica Provides Insight into the Evolution of Plant Parasitism.</title>
        <authorList>
            <person name="Yoshida S."/>
            <person name="Kim S."/>
            <person name="Wafula E.K."/>
            <person name="Tanskanen J."/>
            <person name="Kim Y.M."/>
            <person name="Honaas L."/>
            <person name="Yang Z."/>
            <person name="Spallek T."/>
            <person name="Conn C.E."/>
            <person name="Ichihashi Y."/>
            <person name="Cheong K."/>
            <person name="Cui S."/>
            <person name="Der J.P."/>
            <person name="Gundlach H."/>
            <person name="Jiao Y."/>
            <person name="Hori C."/>
            <person name="Ishida J.K."/>
            <person name="Kasahara H."/>
            <person name="Kiba T."/>
            <person name="Kim M.S."/>
            <person name="Koo N."/>
            <person name="Laohavisit A."/>
            <person name="Lee Y.H."/>
            <person name="Lumba S."/>
            <person name="McCourt P."/>
            <person name="Mortimer J.C."/>
            <person name="Mutuku J.M."/>
            <person name="Nomura T."/>
            <person name="Sasaki-Sekimoto Y."/>
            <person name="Seto Y."/>
            <person name="Wang Y."/>
            <person name="Wakatake T."/>
            <person name="Sakakibara H."/>
            <person name="Demura T."/>
            <person name="Yamaguchi S."/>
            <person name="Yoneyama K."/>
            <person name="Manabe R.I."/>
            <person name="Nelson D.C."/>
            <person name="Schulman A.H."/>
            <person name="Timko M.P."/>
            <person name="dePamphilis C.W."/>
            <person name="Choi D."/>
            <person name="Shirasu K."/>
        </authorList>
    </citation>
    <scope>NUCLEOTIDE SEQUENCE [LARGE SCALE GENOMIC DNA]</scope>
    <source>
        <strain evidence="2">cv. UVA1</strain>
    </source>
</reference>
<dbReference type="EMBL" id="BKCP01007181">
    <property type="protein sequence ID" value="GER45289.1"/>
    <property type="molecule type" value="Genomic_DNA"/>
</dbReference>
<keyword evidence="2" id="KW-1185">Reference proteome</keyword>
<protein>
    <submittedName>
        <fullName evidence="1">50S ribosomal protein L18P</fullName>
    </submittedName>
</protein>
<proteinExistence type="predicted"/>
<dbReference type="AlphaFoldDB" id="A0A5A7QIU3"/>
<evidence type="ECO:0000313" key="2">
    <source>
        <dbReference type="Proteomes" id="UP000325081"/>
    </source>
</evidence>
<comment type="caution">
    <text evidence="1">The sequence shown here is derived from an EMBL/GenBank/DDBJ whole genome shotgun (WGS) entry which is preliminary data.</text>
</comment>
<organism evidence="1 2">
    <name type="scientific">Striga asiatica</name>
    <name type="common">Asiatic witchweed</name>
    <name type="synonym">Buchnera asiatica</name>
    <dbReference type="NCBI Taxonomy" id="4170"/>
    <lineage>
        <taxon>Eukaryota</taxon>
        <taxon>Viridiplantae</taxon>
        <taxon>Streptophyta</taxon>
        <taxon>Embryophyta</taxon>
        <taxon>Tracheophyta</taxon>
        <taxon>Spermatophyta</taxon>
        <taxon>Magnoliopsida</taxon>
        <taxon>eudicotyledons</taxon>
        <taxon>Gunneridae</taxon>
        <taxon>Pentapetalae</taxon>
        <taxon>asterids</taxon>
        <taxon>lamiids</taxon>
        <taxon>Lamiales</taxon>
        <taxon>Orobanchaceae</taxon>
        <taxon>Buchnereae</taxon>
        <taxon>Striga</taxon>
    </lineage>
</organism>
<sequence>MCSSSATFKSTAARPHSVSKSTTPKAYVSAFIVSLRVRKKKTIVCRPPKFVELVGECPAGHIVVHKDHLPIRVPKLGERLDLHKKLAGPLRGTLPNPPLPIRSPSLKFPVADWISTNEKRRQRRSALADGLFFSSGASRQGVWAGKTIVRVAQLEYFECRNELKPVHELIVRMQRNREITFALLFAPSNCHQVVLIIPGNVFTFTG</sequence>
<evidence type="ECO:0000313" key="1">
    <source>
        <dbReference type="EMBL" id="GER45289.1"/>
    </source>
</evidence>
<keyword evidence="1" id="KW-0687">Ribonucleoprotein</keyword>